<proteinExistence type="predicted"/>
<gene>
    <name evidence="1" type="ORF">GU243_23505</name>
</gene>
<dbReference type="AlphaFoldDB" id="A0A6P1NUU9"/>
<dbReference type="EMBL" id="CP047899">
    <property type="protein sequence ID" value="QHK22537.1"/>
    <property type="molecule type" value="Genomic_DNA"/>
</dbReference>
<accession>A0A6P1NUU9</accession>
<geneLocation type="plasmid" evidence="1 2">
    <name>unnamed1</name>
</geneLocation>
<sequence>MTMDPTRSSTGHLEIDLKDLIEDLGTALKKQRSGFAVFIDEMQDLDDELLGALIAVQHHANQEQLPFFVIGAGLPNLPGRLAEIRSYAERAFDYRIIGKLNLEAAREAFAQPAKSVGQSYSNEALDMLVEASGMYPYFVQEFGSAMWESALGSPFSKDDAEAAITLGREKLDAGFFVARWQRATKVERRFLQAMAQDGEGPSSTGDIAAKLGKKPTALGPARATLIEKGLIYSPEYGHVAFTVPGMAGFISRQELQS</sequence>
<organism evidence="1 2">
    <name type="scientific">Pseudarthrobacter psychrotolerans</name>
    <dbReference type="NCBI Taxonomy" id="2697569"/>
    <lineage>
        <taxon>Bacteria</taxon>
        <taxon>Bacillati</taxon>
        <taxon>Actinomycetota</taxon>
        <taxon>Actinomycetes</taxon>
        <taxon>Micrococcales</taxon>
        <taxon>Micrococcaceae</taxon>
        <taxon>Pseudarthrobacter</taxon>
    </lineage>
</organism>
<dbReference type="GO" id="GO:0005524">
    <property type="term" value="F:ATP binding"/>
    <property type="evidence" value="ECO:0007669"/>
    <property type="project" value="UniProtKB-KW"/>
</dbReference>
<keyword evidence="1" id="KW-0067">ATP-binding</keyword>
<reference evidence="1 2" key="1">
    <citation type="submission" date="2020-01" db="EMBL/GenBank/DDBJ databases">
        <title>Pseudarthrobacter psychrotolerans sp. nov., isolated from antarctic soil.</title>
        <authorList>
            <person name="Shin Y."/>
            <person name="Park W."/>
        </authorList>
    </citation>
    <scope>NUCLEOTIDE SEQUENCE [LARGE SCALE GENOMIC DNA]</scope>
    <source>
        <strain evidence="1 2">YJ56</strain>
        <plasmid evidence="1 2">unnamed1</plasmid>
    </source>
</reference>
<protein>
    <submittedName>
        <fullName evidence="1">ATP-binding protein</fullName>
    </submittedName>
</protein>
<dbReference type="Proteomes" id="UP000464186">
    <property type="component" value="Plasmid unnamed1"/>
</dbReference>
<evidence type="ECO:0000313" key="2">
    <source>
        <dbReference type="Proteomes" id="UP000464186"/>
    </source>
</evidence>
<dbReference type="SUPFAM" id="SSF52540">
    <property type="entry name" value="P-loop containing nucleoside triphosphate hydrolases"/>
    <property type="match status" value="1"/>
</dbReference>
<evidence type="ECO:0000313" key="1">
    <source>
        <dbReference type="EMBL" id="QHK22537.1"/>
    </source>
</evidence>
<keyword evidence="1" id="KW-0614">Plasmid</keyword>
<name>A0A6P1NUU9_9MICC</name>
<keyword evidence="1" id="KW-0547">Nucleotide-binding</keyword>
<dbReference type="KEGG" id="psey:GU243_23505"/>
<keyword evidence="2" id="KW-1185">Reference proteome</keyword>
<dbReference type="InterPro" id="IPR027417">
    <property type="entry name" value="P-loop_NTPase"/>
</dbReference>